<dbReference type="Gene3D" id="3.10.20.320">
    <property type="entry name" value="Putative peptidoglycan bound protein (lpxtg motif)"/>
    <property type="match status" value="1"/>
</dbReference>
<organism evidence="3 4">
    <name type="scientific">Levilactobacillus hammesii DSM 16381</name>
    <dbReference type="NCBI Taxonomy" id="1423753"/>
    <lineage>
        <taxon>Bacteria</taxon>
        <taxon>Bacillati</taxon>
        <taxon>Bacillota</taxon>
        <taxon>Bacilli</taxon>
        <taxon>Lactobacillales</taxon>
        <taxon>Lactobacillaceae</taxon>
        <taxon>Levilactobacillus</taxon>
    </lineage>
</organism>
<feature type="domain" description="MucBP" evidence="2">
    <location>
        <begin position="35"/>
        <end position="107"/>
    </location>
</feature>
<keyword evidence="4" id="KW-1185">Reference proteome</keyword>
<gene>
    <name evidence="3" type="ORF">FD28_GL000837</name>
</gene>
<accession>A0A0R1UJX1</accession>
<dbReference type="AlphaFoldDB" id="A0A0R1UJX1"/>
<evidence type="ECO:0000256" key="1">
    <source>
        <dbReference type="ARBA" id="ARBA00022737"/>
    </source>
</evidence>
<dbReference type="Proteomes" id="UP000051580">
    <property type="component" value="Unassembled WGS sequence"/>
</dbReference>
<evidence type="ECO:0000313" key="3">
    <source>
        <dbReference type="EMBL" id="KRL93654.1"/>
    </source>
</evidence>
<reference evidence="3 4" key="1">
    <citation type="journal article" date="2015" name="Genome Announc.">
        <title>Expanding the biotechnology potential of lactobacilli through comparative genomics of 213 strains and associated genera.</title>
        <authorList>
            <person name="Sun Z."/>
            <person name="Harris H.M."/>
            <person name="McCann A."/>
            <person name="Guo C."/>
            <person name="Argimon S."/>
            <person name="Zhang W."/>
            <person name="Yang X."/>
            <person name="Jeffery I.B."/>
            <person name="Cooney J.C."/>
            <person name="Kagawa T.F."/>
            <person name="Liu W."/>
            <person name="Song Y."/>
            <person name="Salvetti E."/>
            <person name="Wrobel A."/>
            <person name="Rasinkangas P."/>
            <person name="Parkhill J."/>
            <person name="Rea M.C."/>
            <person name="O'Sullivan O."/>
            <person name="Ritari J."/>
            <person name="Douillard F.P."/>
            <person name="Paul Ross R."/>
            <person name="Yang R."/>
            <person name="Briner A.E."/>
            <person name="Felis G.E."/>
            <person name="de Vos W.M."/>
            <person name="Barrangou R."/>
            <person name="Klaenhammer T.R."/>
            <person name="Caufield P.W."/>
            <person name="Cui Y."/>
            <person name="Zhang H."/>
            <person name="O'Toole P.W."/>
        </authorList>
    </citation>
    <scope>NUCLEOTIDE SEQUENCE [LARGE SCALE GENOMIC DNA]</scope>
    <source>
        <strain evidence="3 4">DSM 16381</strain>
    </source>
</reference>
<name>A0A0R1UJX1_9LACO</name>
<evidence type="ECO:0000313" key="4">
    <source>
        <dbReference type="Proteomes" id="UP000051580"/>
    </source>
</evidence>
<keyword evidence="1" id="KW-0677">Repeat</keyword>
<dbReference type="InterPro" id="IPR009459">
    <property type="entry name" value="MucBP_dom"/>
</dbReference>
<evidence type="ECO:0000259" key="2">
    <source>
        <dbReference type="Pfam" id="PF06458"/>
    </source>
</evidence>
<proteinExistence type="predicted"/>
<dbReference type="Pfam" id="PF06458">
    <property type="entry name" value="MucBP"/>
    <property type="match status" value="1"/>
</dbReference>
<dbReference type="EMBL" id="AZFS01000061">
    <property type="protein sequence ID" value="KRL93654.1"/>
    <property type="molecule type" value="Genomic_DNA"/>
</dbReference>
<comment type="caution">
    <text evidence="3">The sequence shown here is derived from an EMBL/GenBank/DDBJ whole genome shotgun (WGS) entry which is preliminary data.</text>
</comment>
<protein>
    <recommendedName>
        <fullName evidence="2">MucBP domain-containing protein</fullName>
    </recommendedName>
</protein>
<dbReference type="PATRIC" id="fig|1423753.3.peg.876"/>
<sequence>MGMKKSWLGIIGIAAGLSFGLGLVAQGQAASKQGKVIVYYRYNESNKHPKRMTNYSVKTLHGRIGQHYTTKAKDLLNGGGGWVLRYHSATASGKFKAKPIKVYYDYQIDSDKDYEHAGGADTYIDRTADHRLVIFDQNHKNGADTTLQRNNYKKPVYAVTYSTPDDHQITHNYRFGKTYVYRDHEKEVYTLTLSKKGDVTLQQAWTTKKGKHHVETTRVSATGKYLSYHVK</sequence>